<evidence type="ECO:0000256" key="2">
    <source>
        <dbReference type="ARBA" id="ARBA00022676"/>
    </source>
</evidence>
<dbReference type="InterPro" id="IPR029044">
    <property type="entry name" value="Nucleotide-diphossugar_trans"/>
</dbReference>
<feature type="domain" description="Glycosyltransferase 2-like" evidence="4">
    <location>
        <begin position="8"/>
        <end position="168"/>
    </location>
</feature>
<organism evidence="5 6">
    <name type="scientific">Mariprofundus ferrooxydans PV-1</name>
    <dbReference type="NCBI Taxonomy" id="314345"/>
    <lineage>
        <taxon>Bacteria</taxon>
        <taxon>Pseudomonadati</taxon>
        <taxon>Pseudomonadota</taxon>
        <taxon>Candidatius Mariprofundia</taxon>
        <taxon>Mariprofundales</taxon>
        <taxon>Mariprofundaceae</taxon>
        <taxon>Mariprofundus</taxon>
    </lineage>
</organism>
<dbReference type="GO" id="GO:0016757">
    <property type="term" value="F:glycosyltransferase activity"/>
    <property type="evidence" value="ECO:0007669"/>
    <property type="project" value="UniProtKB-KW"/>
</dbReference>
<dbReference type="PANTHER" id="PTHR43685:SF5">
    <property type="entry name" value="GLYCOSYLTRANSFERASE EPSE-RELATED"/>
    <property type="match status" value="1"/>
</dbReference>
<gene>
    <name evidence="5" type="ORF">SPV1_07456</name>
</gene>
<dbReference type="InterPro" id="IPR050834">
    <property type="entry name" value="Glycosyltransf_2"/>
</dbReference>
<evidence type="ECO:0000259" key="4">
    <source>
        <dbReference type="Pfam" id="PF00535"/>
    </source>
</evidence>
<dbReference type="Proteomes" id="UP000005297">
    <property type="component" value="Unassembled WGS sequence"/>
</dbReference>
<dbReference type="RefSeq" id="WP_009849015.1">
    <property type="nucleotide sequence ID" value="NZ_DS022294.1"/>
</dbReference>
<dbReference type="OrthoDB" id="5291101at2"/>
<protein>
    <submittedName>
        <fullName evidence="5">Glycosyltransferase</fullName>
    </submittedName>
</protein>
<keyword evidence="6" id="KW-1185">Reference proteome</keyword>
<dbReference type="InParanoid" id="Q0EZB1"/>
<dbReference type="SUPFAM" id="SSF53448">
    <property type="entry name" value="Nucleotide-diphospho-sugar transferases"/>
    <property type="match status" value="1"/>
</dbReference>
<name>Q0EZB1_9PROT</name>
<dbReference type="eggNOG" id="COG1215">
    <property type="taxonomic scope" value="Bacteria"/>
</dbReference>
<evidence type="ECO:0000256" key="3">
    <source>
        <dbReference type="ARBA" id="ARBA00022679"/>
    </source>
</evidence>
<dbReference type="InterPro" id="IPR001173">
    <property type="entry name" value="Glyco_trans_2-like"/>
</dbReference>
<reference evidence="5 6" key="1">
    <citation type="submission" date="2006-09" db="EMBL/GenBank/DDBJ databases">
        <authorList>
            <person name="Emerson D."/>
            <person name="Ferriera S."/>
            <person name="Johnson J."/>
            <person name="Kravitz S."/>
            <person name="Halpern A."/>
            <person name="Remington K."/>
            <person name="Beeson K."/>
            <person name="Tran B."/>
            <person name="Rogers Y.-H."/>
            <person name="Friedman R."/>
            <person name="Venter J.C."/>
        </authorList>
    </citation>
    <scope>NUCLEOTIDE SEQUENCE [LARGE SCALE GENOMIC DNA]</scope>
    <source>
        <strain evidence="5 6">PV-1</strain>
    </source>
</reference>
<dbReference type="AlphaFoldDB" id="Q0EZB1"/>
<keyword evidence="2" id="KW-0328">Glycosyltransferase</keyword>
<dbReference type="EMBL" id="AATS01000007">
    <property type="protein sequence ID" value="EAU54513.1"/>
    <property type="molecule type" value="Genomic_DNA"/>
</dbReference>
<dbReference type="PANTHER" id="PTHR43685">
    <property type="entry name" value="GLYCOSYLTRANSFERASE"/>
    <property type="match status" value="1"/>
</dbReference>
<keyword evidence="3 5" id="KW-0808">Transferase</keyword>
<accession>Q0EZB1</accession>
<dbReference type="HOGENOM" id="CLU_025996_0_0_0"/>
<evidence type="ECO:0000313" key="5">
    <source>
        <dbReference type="EMBL" id="EAU54513.1"/>
    </source>
</evidence>
<evidence type="ECO:0000313" key="6">
    <source>
        <dbReference type="Proteomes" id="UP000005297"/>
    </source>
</evidence>
<comment type="caution">
    <text evidence="5">The sequence shown here is derived from an EMBL/GenBank/DDBJ whole genome shotgun (WGS) entry which is preliminary data.</text>
</comment>
<comment type="similarity">
    <text evidence="1">Belongs to the glycosyltransferase 2 family.</text>
</comment>
<proteinExistence type="inferred from homology"/>
<dbReference type="Pfam" id="PF00535">
    <property type="entry name" value="Glycos_transf_2"/>
    <property type="match status" value="1"/>
</dbReference>
<dbReference type="Gene3D" id="3.90.550.10">
    <property type="entry name" value="Spore Coat Polysaccharide Biosynthesis Protein SpsA, Chain A"/>
    <property type="match status" value="1"/>
</dbReference>
<sequence>MKRTPEISVVMGVYNGEKELAESVESILTQRDADFEFIIVNDGSTDRSAEMLDEFAARDNRVRVIHQQNTGLTRALVRGCGEARGEFIARQDSDDISLPERLSLQAALLRDNADIAFVSSWADWIGPKGELLFVQKVEDDAETATKNLLSDKQGPAAHGSVMFRKKSYDACGGYRPPFYFAQDVDLWLRLGYVGQLSYVQQSLYQYRVSFSSISGTRGGLQSEYDRLAHACHQVRLAGEDEAELLAEATALRSTKRPASASTETGNPAYFIGRCLLARGDKRASGYLWMAIRNNPWHGRAWTSLIQSKFSAGKRSRT</sequence>
<evidence type="ECO:0000256" key="1">
    <source>
        <dbReference type="ARBA" id="ARBA00006739"/>
    </source>
</evidence>